<dbReference type="EMBL" id="AP018227">
    <property type="protein sequence ID" value="BAY81393.1"/>
    <property type="molecule type" value="Genomic_DNA"/>
</dbReference>
<feature type="transmembrane region" description="Helical" evidence="1">
    <location>
        <begin position="197"/>
        <end position="217"/>
    </location>
</feature>
<keyword evidence="4" id="KW-1185">Reference proteome</keyword>
<evidence type="ECO:0000313" key="3">
    <source>
        <dbReference type="EMBL" id="BAY81393.1"/>
    </source>
</evidence>
<feature type="transmembrane region" description="Helical" evidence="1">
    <location>
        <begin position="174"/>
        <end position="191"/>
    </location>
</feature>
<feature type="transmembrane region" description="Helical" evidence="1">
    <location>
        <begin position="61"/>
        <end position="81"/>
    </location>
</feature>
<accession>A0A1Z4LJI9</accession>
<sequence length="294" mass="33573">MSQTYLDIARQGKNNWWRYLLGTIVILFFWFFVGTIVSASLSVLPLASQGFSSAESLQTYLIMNVQFVFFCFGIFLSVKLLHQRRFLTLVGADAKIRWKRFFQGFGAWFLIQSIFFAVSFILDPGNLELVFKPVQWFIFLAFALILTPIQTSTEELFFRGYILQGFGLITKQPLILMTINGILFLLPHLANPEVERGFLWMVLNYFAFGVFCTLLTLKDNRLELAFGIHAANNLFAMLFFTTKDSLIQLPAIWLAKETSSAQSGLILLLVQCGLFYLIIFGLGRRKKIGIGSEE</sequence>
<protein>
    <submittedName>
        <fullName evidence="3">Abortive infection protein</fullName>
    </submittedName>
</protein>
<gene>
    <name evidence="3" type="ORF">NIES267_08690</name>
</gene>
<feature type="transmembrane region" description="Helical" evidence="1">
    <location>
        <begin position="20"/>
        <end position="41"/>
    </location>
</feature>
<dbReference type="PANTHER" id="PTHR39430">
    <property type="entry name" value="MEMBRANE-ASSOCIATED PROTEASE-RELATED"/>
    <property type="match status" value="1"/>
</dbReference>
<dbReference type="InterPro" id="IPR003675">
    <property type="entry name" value="Rce1/LyrA-like_dom"/>
</dbReference>
<keyword evidence="1" id="KW-0812">Transmembrane</keyword>
<reference evidence="3 4" key="1">
    <citation type="submission" date="2017-06" db="EMBL/GenBank/DDBJ databases">
        <title>Genome sequencing of cyanobaciteial culture collection at National Institute for Environmental Studies (NIES).</title>
        <authorList>
            <person name="Hirose Y."/>
            <person name="Shimura Y."/>
            <person name="Fujisawa T."/>
            <person name="Nakamura Y."/>
            <person name="Kawachi M."/>
        </authorList>
    </citation>
    <scope>NUCLEOTIDE SEQUENCE [LARGE SCALE GENOMIC DNA]</scope>
    <source>
        <strain evidence="3 4">NIES-267</strain>
    </source>
</reference>
<dbReference type="AlphaFoldDB" id="A0A1Z4LJI9"/>
<feature type="transmembrane region" description="Helical" evidence="1">
    <location>
        <begin position="261"/>
        <end position="282"/>
    </location>
</feature>
<feature type="transmembrane region" description="Helical" evidence="1">
    <location>
        <begin position="224"/>
        <end position="241"/>
    </location>
</feature>
<dbReference type="Pfam" id="PF02517">
    <property type="entry name" value="Rce1-like"/>
    <property type="match status" value="1"/>
</dbReference>
<evidence type="ECO:0000313" key="4">
    <source>
        <dbReference type="Proteomes" id="UP000218418"/>
    </source>
</evidence>
<dbReference type="Proteomes" id="UP000218418">
    <property type="component" value="Chromosome"/>
</dbReference>
<feature type="transmembrane region" description="Helical" evidence="1">
    <location>
        <begin position="134"/>
        <end position="153"/>
    </location>
</feature>
<dbReference type="PANTHER" id="PTHR39430:SF1">
    <property type="entry name" value="PROTEASE"/>
    <property type="match status" value="1"/>
</dbReference>
<evidence type="ECO:0000259" key="2">
    <source>
        <dbReference type="Pfam" id="PF02517"/>
    </source>
</evidence>
<feature type="domain" description="CAAX prenyl protease 2/Lysostaphin resistance protein A-like" evidence="2">
    <location>
        <begin position="136"/>
        <end position="235"/>
    </location>
</feature>
<name>A0A1Z4LJI9_9CYAN</name>
<dbReference type="GO" id="GO:0080120">
    <property type="term" value="P:CAAX-box protein maturation"/>
    <property type="evidence" value="ECO:0007669"/>
    <property type="project" value="UniProtKB-ARBA"/>
</dbReference>
<dbReference type="GO" id="GO:0004175">
    <property type="term" value="F:endopeptidase activity"/>
    <property type="evidence" value="ECO:0007669"/>
    <property type="project" value="UniProtKB-ARBA"/>
</dbReference>
<proteinExistence type="predicted"/>
<evidence type="ECO:0000256" key="1">
    <source>
        <dbReference type="SAM" id="Phobius"/>
    </source>
</evidence>
<keyword evidence="1" id="KW-1133">Transmembrane helix</keyword>
<dbReference type="OrthoDB" id="2806188at2"/>
<keyword evidence="1" id="KW-0472">Membrane</keyword>
<feature type="transmembrane region" description="Helical" evidence="1">
    <location>
        <begin position="101"/>
        <end position="122"/>
    </location>
</feature>
<organism evidence="3 4">
    <name type="scientific">Calothrix parasitica NIES-267</name>
    <dbReference type="NCBI Taxonomy" id="1973488"/>
    <lineage>
        <taxon>Bacteria</taxon>
        <taxon>Bacillati</taxon>
        <taxon>Cyanobacteriota</taxon>
        <taxon>Cyanophyceae</taxon>
        <taxon>Nostocales</taxon>
        <taxon>Calotrichaceae</taxon>
        <taxon>Calothrix</taxon>
    </lineage>
</organism>